<reference evidence="2" key="1">
    <citation type="submission" date="2022-11" db="UniProtKB">
        <authorList>
            <consortium name="WormBaseParasite"/>
        </authorList>
    </citation>
    <scope>IDENTIFICATION</scope>
</reference>
<proteinExistence type="predicted"/>
<accession>A0AC34PWI2</accession>
<organism evidence="1 2">
    <name type="scientific">Panagrolaimus sp. JU765</name>
    <dbReference type="NCBI Taxonomy" id="591449"/>
    <lineage>
        <taxon>Eukaryota</taxon>
        <taxon>Metazoa</taxon>
        <taxon>Ecdysozoa</taxon>
        <taxon>Nematoda</taxon>
        <taxon>Chromadorea</taxon>
        <taxon>Rhabditida</taxon>
        <taxon>Tylenchina</taxon>
        <taxon>Panagrolaimomorpha</taxon>
        <taxon>Panagrolaimoidea</taxon>
        <taxon>Panagrolaimidae</taxon>
        <taxon>Panagrolaimus</taxon>
    </lineage>
</organism>
<evidence type="ECO:0000313" key="2">
    <source>
        <dbReference type="WBParaSite" id="JU765_v2.g10670.t1"/>
    </source>
</evidence>
<evidence type="ECO:0000313" key="1">
    <source>
        <dbReference type="Proteomes" id="UP000887576"/>
    </source>
</evidence>
<dbReference type="WBParaSite" id="JU765_v2.g10670.t1">
    <property type="protein sequence ID" value="JU765_v2.g10670.t1"/>
    <property type="gene ID" value="JU765_v2.g10670"/>
</dbReference>
<sequence length="940" mass="108918">METADFSISFNESIDGICCNRDFDLLATVQKRRELYKASFLSVVTLLRVENHHLRVEKELTYKIGRQIHNSPGSIAWSPLKDRIIACTTPAGNALIWDINHTNNVAGTFPCGSAYGKVKFHNFDENLIVVGSTDSTLSIFDIRTNLKSAINFAGVSTVRDLDFGRHSDTQNILVCVGEGGITKFYDSRKPNKPFRSLLVHQGQIMSVLFHKKEKNLVATGGRDKFVRLWDWSKDGTNLYSIDTPSVVGKIIWTNENPWQVCSIPALMTSKEIGDFSTYIWDFRKPFIPFKQFTRHQDFLTDAVFPMNSTVGGFCTTDSSGKILYHKMSNLKMPIKTADLFGLACSKVDNECVFSLPSVQIDSECQYFLNQENFSKPIPSKVFIGKTGHQMEDSEKFKFLAKNYKLFSVNNESFYDLCKHNSKMAFKIGDLELSKSWGMIGSLTTDDIIASVRASLGYQFRPPPTENKFDDEISSLSDDGDTTESYGSDVDEDDKENIENVEFIEPNKEFCLEQELLEFCNILEESYDFACPDEAFVGKKVRMRRRTKFRPKLTLPYREEWYGGIGNKTKPPPSQPQRILSGRVYRYYGHIQLPEIVIEEEPKNKLNRTCITKLFQPPKLSKYKNNGKKNADQTLEKMKNLYQQQLRKKREHIAELMRKRRQRKRQRTWKEKKAAVKKMAKERIRELNLKWIENHRILQKNKTPLNAVQRLIVEKCKKYYDDEMFKEMTMYFGREMPEKKRKRKAHKPDSWKFVKFLFDYYMALDDLQTCACMAMCIGERVTMLISEENVDRWFYFYIDMLEQFSLFKEATAFMKASFRIQTAQLNCEDNFVNNLCVGCKSQLFKPVCTHCSMEHYCILCEEKVHSSWLICTECGHGGHSDHMAEWFKTFEKCPAVNCDHKCFPKKEQNPIAAQIKAATCPGVVIQRNSDNYKFWTHKLAP</sequence>
<protein>
    <submittedName>
        <fullName evidence="2">GATOR complex protein WDR24</fullName>
    </submittedName>
</protein>
<dbReference type="Proteomes" id="UP000887576">
    <property type="component" value="Unplaced"/>
</dbReference>
<name>A0AC34PWI2_9BILA</name>